<accession>A0A644ZQY4</accession>
<proteinExistence type="predicted"/>
<organism evidence="1">
    <name type="scientific">bioreactor metagenome</name>
    <dbReference type="NCBI Taxonomy" id="1076179"/>
    <lineage>
        <taxon>unclassified sequences</taxon>
        <taxon>metagenomes</taxon>
        <taxon>ecological metagenomes</taxon>
    </lineage>
</organism>
<reference evidence="1" key="1">
    <citation type="submission" date="2019-08" db="EMBL/GenBank/DDBJ databases">
        <authorList>
            <person name="Kucharzyk K."/>
            <person name="Murdoch R.W."/>
            <person name="Higgins S."/>
            <person name="Loffler F."/>
        </authorList>
    </citation>
    <scope>NUCLEOTIDE SEQUENCE</scope>
</reference>
<name>A0A644ZQY4_9ZZZZ</name>
<dbReference type="AlphaFoldDB" id="A0A644ZQY4"/>
<protein>
    <submittedName>
        <fullName evidence="1">Uncharacterized protein</fullName>
    </submittedName>
</protein>
<dbReference type="EMBL" id="VSSQ01009857">
    <property type="protein sequence ID" value="MPM42788.1"/>
    <property type="molecule type" value="Genomic_DNA"/>
</dbReference>
<gene>
    <name evidence="1" type="ORF">SDC9_89459</name>
</gene>
<sequence length="160" mass="18034">MEHNLVLIIAKIKVCKTDVSGQFSIGCRTVRLLIFPRPDTCAYFALTYYAGLFFVHIHQRNKPLILFWLFVDDLKNSLGSGKCCQDGIKLLADLRNRVRKRACILQESSNCSDVHPVVNDHYRSDGGCKGIIKIGKVTHDWHHDIGISIGIGRNPAKIFV</sequence>
<evidence type="ECO:0000313" key="1">
    <source>
        <dbReference type="EMBL" id="MPM42788.1"/>
    </source>
</evidence>
<comment type="caution">
    <text evidence="1">The sequence shown here is derived from an EMBL/GenBank/DDBJ whole genome shotgun (WGS) entry which is preliminary data.</text>
</comment>